<name>A0A1G4VY75_9MYCO</name>
<dbReference type="InterPro" id="IPR004143">
    <property type="entry name" value="BPL_LPL_catalytic"/>
</dbReference>
<evidence type="ECO:0000313" key="5">
    <source>
        <dbReference type="EMBL" id="SCX13001.1"/>
    </source>
</evidence>
<dbReference type="Gene3D" id="3.30.930.10">
    <property type="entry name" value="Bira Bifunctional Protein, Domain 2"/>
    <property type="match status" value="1"/>
</dbReference>
<evidence type="ECO:0000256" key="3">
    <source>
        <dbReference type="ARBA" id="ARBA00024227"/>
    </source>
</evidence>
<dbReference type="Proteomes" id="UP000199707">
    <property type="component" value="Unassembled WGS sequence"/>
</dbReference>
<dbReference type="Pfam" id="PF02237">
    <property type="entry name" value="BPL_C"/>
    <property type="match status" value="1"/>
</dbReference>
<dbReference type="EMBL" id="FMUB01000003">
    <property type="protein sequence ID" value="SCX13001.1"/>
    <property type="molecule type" value="Genomic_DNA"/>
</dbReference>
<accession>A0A1G4VY75</accession>
<dbReference type="STRING" id="1502745.SAMN02799620_01840"/>
<dbReference type="PANTHER" id="PTHR12835:SF5">
    <property type="entry name" value="BIOTIN--PROTEIN LIGASE"/>
    <property type="match status" value="1"/>
</dbReference>
<dbReference type="GO" id="GO:0005737">
    <property type="term" value="C:cytoplasm"/>
    <property type="evidence" value="ECO:0007669"/>
    <property type="project" value="TreeGrafter"/>
</dbReference>
<dbReference type="Gene3D" id="2.30.30.100">
    <property type="match status" value="1"/>
</dbReference>
<dbReference type="RefSeq" id="WP_090355868.1">
    <property type="nucleotide sequence ID" value="NZ_FMUB01000003.1"/>
</dbReference>
<dbReference type="PROSITE" id="PS51733">
    <property type="entry name" value="BPL_LPL_CATALYTIC"/>
    <property type="match status" value="1"/>
</dbReference>
<keyword evidence="1 5" id="KW-0436">Ligase</keyword>
<protein>
    <recommendedName>
        <fullName evidence="3">biotin--[biotin carboxyl-carrier protein] ligase</fullName>
        <ecNumber evidence="3">6.3.4.15</ecNumber>
    </recommendedName>
</protein>
<proteinExistence type="predicted"/>
<dbReference type="InterPro" id="IPR003142">
    <property type="entry name" value="BPL_C"/>
</dbReference>
<feature type="domain" description="BPL/LPL catalytic" evidence="4">
    <location>
        <begin position="15"/>
        <end position="199"/>
    </location>
</feature>
<sequence>MTADTHRAPLDATALRTKITAATSGWRRLDVVETTGSTNADLVARAAAGEDIGGAVLLAEHQTAGRGRGGRVWSGVPRGSIAMSVGVSTAGVDEQNWALLPLLTGVAVVEALDEVGVAGSLKWPNDVLVDGAKIAGILAEVASPQRAVVVGIGLNVTVGADEIDQPGATSVLAAGGTVDRDQLVLNVLRHLGTRIEEWRGGGGGVLADYRRRSSTIGARVRALLPGDREIVGTATGVDDRGQLCIESADATVTVAAGDIVHLRPAPGAAEQ</sequence>
<dbReference type="GO" id="GO:0004077">
    <property type="term" value="F:biotin--[biotin carboxyl-carrier protein] ligase activity"/>
    <property type="evidence" value="ECO:0007669"/>
    <property type="project" value="UniProtKB-EC"/>
</dbReference>
<organism evidence="5 6">
    <name type="scientific">Mycolicibacterium fluoranthenivorans</name>
    <dbReference type="NCBI Taxonomy" id="258505"/>
    <lineage>
        <taxon>Bacteria</taxon>
        <taxon>Bacillati</taxon>
        <taxon>Actinomycetota</taxon>
        <taxon>Actinomycetes</taxon>
        <taxon>Mycobacteriales</taxon>
        <taxon>Mycobacteriaceae</taxon>
        <taxon>Mycolicibacterium</taxon>
    </lineage>
</organism>
<dbReference type="Pfam" id="PF03099">
    <property type="entry name" value="BPL_LplA_LipB"/>
    <property type="match status" value="1"/>
</dbReference>
<evidence type="ECO:0000256" key="1">
    <source>
        <dbReference type="ARBA" id="ARBA00022598"/>
    </source>
</evidence>
<dbReference type="PANTHER" id="PTHR12835">
    <property type="entry name" value="BIOTIN PROTEIN LIGASE"/>
    <property type="match status" value="1"/>
</dbReference>
<dbReference type="InterPro" id="IPR045864">
    <property type="entry name" value="aa-tRNA-synth_II/BPL/LPL"/>
</dbReference>
<dbReference type="EC" id="6.3.4.15" evidence="3"/>
<reference evidence="6" key="1">
    <citation type="submission" date="2016-10" db="EMBL/GenBank/DDBJ databases">
        <authorList>
            <person name="Varghese N."/>
            <person name="Submissions S."/>
        </authorList>
    </citation>
    <scope>NUCLEOTIDE SEQUENCE [LARGE SCALE GENOMIC DNA]</scope>
    <source>
        <strain evidence="6">UNC267MFSha1.1M11</strain>
    </source>
</reference>
<dbReference type="AlphaFoldDB" id="A0A1G4VY75"/>
<dbReference type="InterPro" id="IPR004408">
    <property type="entry name" value="Biotin_CoA_COase_ligase"/>
</dbReference>
<evidence type="ECO:0000259" key="4">
    <source>
        <dbReference type="PROSITE" id="PS51733"/>
    </source>
</evidence>
<evidence type="ECO:0000313" key="6">
    <source>
        <dbReference type="Proteomes" id="UP000199707"/>
    </source>
</evidence>
<gene>
    <name evidence="5" type="ORF">SAMN02799620_01840</name>
</gene>
<dbReference type="CDD" id="cd16442">
    <property type="entry name" value="BPL"/>
    <property type="match status" value="1"/>
</dbReference>
<evidence type="ECO:0000256" key="2">
    <source>
        <dbReference type="ARBA" id="ARBA00023267"/>
    </source>
</evidence>
<keyword evidence="2" id="KW-0092">Biotin</keyword>
<dbReference type="SUPFAM" id="SSF55681">
    <property type="entry name" value="Class II aaRS and biotin synthetases"/>
    <property type="match status" value="1"/>
</dbReference>
<dbReference type="NCBIfam" id="TIGR00121">
    <property type="entry name" value="birA_ligase"/>
    <property type="match status" value="1"/>
</dbReference>